<organism evidence="2 3">
    <name type="scientific">Dichanthelium oligosanthes</name>
    <dbReference type="NCBI Taxonomy" id="888268"/>
    <lineage>
        <taxon>Eukaryota</taxon>
        <taxon>Viridiplantae</taxon>
        <taxon>Streptophyta</taxon>
        <taxon>Embryophyta</taxon>
        <taxon>Tracheophyta</taxon>
        <taxon>Spermatophyta</taxon>
        <taxon>Magnoliopsida</taxon>
        <taxon>Liliopsida</taxon>
        <taxon>Poales</taxon>
        <taxon>Poaceae</taxon>
        <taxon>PACMAD clade</taxon>
        <taxon>Panicoideae</taxon>
        <taxon>Panicodae</taxon>
        <taxon>Paniceae</taxon>
        <taxon>Dichantheliinae</taxon>
        <taxon>Dichanthelium</taxon>
    </lineage>
</organism>
<feature type="compositionally biased region" description="Basic and acidic residues" evidence="1">
    <location>
        <begin position="233"/>
        <end position="242"/>
    </location>
</feature>
<proteinExistence type="predicted"/>
<reference evidence="2 3" key="1">
    <citation type="submission" date="2016-09" db="EMBL/GenBank/DDBJ databases">
        <title>The draft genome of Dichanthelium oligosanthes: A C3 panicoid grass species.</title>
        <authorList>
            <person name="Studer A.J."/>
            <person name="Schnable J.C."/>
            <person name="Brutnell T.P."/>
        </authorList>
    </citation>
    <scope>NUCLEOTIDE SEQUENCE [LARGE SCALE GENOMIC DNA]</scope>
    <source>
        <strain evidence="3">cv. Kellogg 1175</strain>
        <tissue evidence="2">Leaf</tissue>
    </source>
</reference>
<gene>
    <name evidence="2" type="ORF">BAE44_0024419</name>
</gene>
<dbReference type="STRING" id="888268.A0A1E5UNV8"/>
<dbReference type="EMBL" id="LWDX02069557">
    <property type="protein sequence ID" value="OEL14562.1"/>
    <property type="molecule type" value="Genomic_DNA"/>
</dbReference>
<evidence type="ECO:0000313" key="2">
    <source>
        <dbReference type="EMBL" id="OEL14562.1"/>
    </source>
</evidence>
<keyword evidence="3" id="KW-1185">Reference proteome</keyword>
<name>A0A1E5UNV8_9POAL</name>
<protein>
    <submittedName>
        <fullName evidence="2">Uncharacterized protein</fullName>
    </submittedName>
</protein>
<dbReference type="InterPro" id="IPR016159">
    <property type="entry name" value="Cullin_repeat-like_dom_sf"/>
</dbReference>
<dbReference type="SUPFAM" id="SSF74788">
    <property type="entry name" value="Cullin repeat-like"/>
    <property type="match status" value="1"/>
</dbReference>
<accession>A0A1E5UNV8</accession>
<dbReference type="OrthoDB" id="10636492at2759"/>
<sequence length="294" mass="32660">MAVATSFGHYPESITEEKRKHIKSLAQEFFGAPSWNCSINSGDISVLEKWFTELGVGWVLHVADGTSAGIGKHTSSALSWIRALGEIIETIGLMVKLFPEIERKNEARIPDQLIAVLGVRKALSSALAKIRFPIHPEPSAEAARIHGEIVSKGGQAGNPHSIRGRHQKYSSLGVHVAALFEKVEGYNQSYLQVSWAPVPDPEPRKALRTAIAEKIIPDYTKYMEDNNVPKIHSAEASRDVVRTEQASAPRKTSPPYTCTWKGMDNLHQCKEQCEEILTDIETMIMCYCMNMFAM</sequence>
<feature type="region of interest" description="Disordered" evidence="1">
    <location>
        <begin position="233"/>
        <end position="254"/>
    </location>
</feature>
<dbReference type="Proteomes" id="UP000095767">
    <property type="component" value="Unassembled WGS sequence"/>
</dbReference>
<evidence type="ECO:0000256" key="1">
    <source>
        <dbReference type="SAM" id="MobiDB-lite"/>
    </source>
</evidence>
<dbReference type="AlphaFoldDB" id="A0A1E5UNV8"/>
<comment type="caution">
    <text evidence="2">The sequence shown here is derived from an EMBL/GenBank/DDBJ whole genome shotgun (WGS) entry which is preliminary data.</text>
</comment>
<evidence type="ECO:0000313" key="3">
    <source>
        <dbReference type="Proteomes" id="UP000095767"/>
    </source>
</evidence>